<dbReference type="PANTHER" id="PTHR48438">
    <property type="entry name" value="ALPHA-(1,3)-FUCOSYLTRANSFERASE C-RELATED"/>
    <property type="match status" value="1"/>
</dbReference>
<accession>A0A183IHU8</accession>
<dbReference type="AlphaFoldDB" id="A0A183IHU8"/>
<protein>
    <recommendedName>
        <fullName evidence="12">Fucosyltransferase</fullName>
        <ecNumber evidence="12">2.4.1.-</ecNumber>
    </recommendedName>
</protein>
<keyword evidence="5 12" id="KW-0808">Transferase</keyword>
<evidence type="ECO:0000256" key="3">
    <source>
        <dbReference type="ARBA" id="ARBA00008919"/>
    </source>
</evidence>
<evidence type="ECO:0000256" key="12">
    <source>
        <dbReference type="RuleBase" id="RU003832"/>
    </source>
</evidence>
<feature type="domain" description="Fucosyltransferase C-terminal" evidence="13">
    <location>
        <begin position="152"/>
        <end position="327"/>
    </location>
</feature>
<evidence type="ECO:0000256" key="9">
    <source>
        <dbReference type="ARBA" id="ARBA00023034"/>
    </source>
</evidence>
<dbReference type="FunFam" id="3.40.50.11660:FF:000004">
    <property type="entry name" value="Glycoprotein 3-alpha-L-fucosyltransferase A"/>
    <property type="match status" value="1"/>
</dbReference>
<evidence type="ECO:0000313" key="15">
    <source>
        <dbReference type="EMBL" id="VDP00346.1"/>
    </source>
</evidence>
<keyword evidence="6 12" id="KW-0812">Transmembrane</keyword>
<sequence>MVTIFEQNISPFRSKRYKLENQALVVILDWTFFFSTPLESFINSSIHRCPTTICQVTSDKTLLNSSHVVFFHERNFDPMDLPNYRHPSQLFVIANWEAPLHISGSTAFIEHNFFNLTMTYRRDSDIFSPYMLVEKNKNVLQQNDEQLTKLAKGKTKHIAWFVSNCHTSSGRELYVKQLQKYIAVDIYGGCGPLRCSRENGSCTDMLKNDYRFYLSFENAICLDYVTEKVTTALSTYVMPIVLSRAIAEPLLPEGSFVAVDDFESPKLLAEFLYKLGNDTTWYITYFKYKLEYTVRDEPWTTRICSLCEQFSRNRQPFIRHVKNFQKWFTQNGDCAPIFIADERN</sequence>
<reference evidence="15 16" key="2">
    <citation type="submission" date="2018-11" db="EMBL/GenBank/DDBJ databases">
        <authorList>
            <consortium name="Pathogen Informatics"/>
        </authorList>
    </citation>
    <scope>NUCLEOTIDE SEQUENCE [LARGE SCALE GENOMIC DNA]</scope>
</reference>
<keyword evidence="16" id="KW-1185">Reference proteome</keyword>
<evidence type="ECO:0000256" key="6">
    <source>
        <dbReference type="ARBA" id="ARBA00022692"/>
    </source>
</evidence>
<evidence type="ECO:0000256" key="5">
    <source>
        <dbReference type="ARBA" id="ARBA00022679"/>
    </source>
</evidence>
<dbReference type="Gene3D" id="3.40.50.11660">
    <property type="entry name" value="Glycosyl transferase family 10, C-terminal domain"/>
    <property type="match status" value="1"/>
</dbReference>
<dbReference type="EC" id="2.4.1.-" evidence="12"/>
<proteinExistence type="inferred from homology"/>
<dbReference type="EMBL" id="UZAM01007617">
    <property type="protein sequence ID" value="VDP00346.1"/>
    <property type="molecule type" value="Genomic_DNA"/>
</dbReference>
<evidence type="ECO:0000313" key="17">
    <source>
        <dbReference type="WBParaSite" id="SBAD_0000333901-mRNA-1"/>
    </source>
</evidence>
<evidence type="ECO:0000259" key="14">
    <source>
        <dbReference type="Pfam" id="PF17039"/>
    </source>
</evidence>
<keyword evidence="11" id="KW-0325">Glycoprotein</keyword>
<keyword evidence="7" id="KW-0735">Signal-anchor</keyword>
<dbReference type="SUPFAM" id="SSF53756">
    <property type="entry name" value="UDP-Glycosyltransferase/glycogen phosphorylase"/>
    <property type="match status" value="1"/>
</dbReference>
<keyword evidence="10" id="KW-0472">Membrane</keyword>
<dbReference type="PANTHER" id="PTHR48438:SF1">
    <property type="entry name" value="ALPHA-(1,3)-FUCOSYLTRANSFERASE C-RELATED"/>
    <property type="match status" value="1"/>
</dbReference>
<comment type="subcellular location">
    <subcellularLocation>
        <location evidence="1 12">Golgi apparatus</location>
        <location evidence="1 12">Golgi stack membrane</location>
        <topology evidence="1 12">Single-pass type II membrane protein</topology>
    </subcellularLocation>
</comment>
<evidence type="ECO:0000256" key="10">
    <source>
        <dbReference type="ARBA" id="ARBA00023136"/>
    </source>
</evidence>
<keyword evidence="9 12" id="KW-0333">Golgi apparatus</keyword>
<evidence type="ECO:0000256" key="4">
    <source>
        <dbReference type="ARBA" id="ARBA00022676"/>
    </source>
</evidence>
<dbReference type="Pfam" id="PF00852">
    <property type="entry name" value="Glyco_transf_10"/>
    <property type="match status" value="1"/>
</dbReference>
<dbReference type="UniPathway" id="UPA00378"/>
<evidence type="ECO:0000256" key="2">
    <source>
        <dbReference type="ARBA" id="ARBA00004922"/>
    </source>
</evidence>
<evidence type="ECO:0000256" key="1">
    <source>
        <dbReference type="ARBA" id="ARBA00004447"/>
    </source>
</evidence>
<keyword evidence="8" id="KW-1133">Transmembrane helix</keyword>
<evidence type="ECO:0000313" key="16">
    <source>
        <dbReference type="Proteomes" id="UP000270296"/>
    </source>
</evidence>
<dbReference type="GO" id="GO:0008417">
    <property type="term" value="F:fucosyltransferase activity"/>
    <property type="evidence" value="ECO:0007669"/>
    <property type="project" value="InterPro"/>
</dbReference>
<evidence type="ECO:0000259" key="13">
    <source>
        <dbReference type="Pfam" id="PF00852"/>
    </source>
</evidence>
<dbReference type="OrthoDB" id="5912041at2759"/>
<dbReference type="InterPro" id="IPR031481">
    <property type="entry name" value="Glyco_tran_10_N"/>
</dbReference>
<evidence type="ECO:0000256" key="7">
    <source>
        <dbReference type="ARBA" id="ARBA00022968"/>
    </source>
</evidence>
<dbReference type="InterPro" id="IPR055270">
    <property type="entry name" value="Glyco_tran_10_C"/>
</dbReference>
<evidence type="ECO:0000256" key="11">
    <source>
        <dbReference type="ARBA" id="ARBA00023180"/>
    </source>
</evidence>
<reference evidence="17" key="1">
    <citation type="submission" date="2016-06" db="UniProtKB">
        <authorList>
            <consortium name="WormBaseParasite"/>
        </authorList>
    </citation>
    <scope>IDENTIFICATION</scope>
</reference>
<feature type="domain" description="Fucosyltransferase N-terminal" evidence="14">
    <location>
        <begin position="25"/>
        <end position="130"/>
    </location>
</feature>
<name>A0A183IHU8_9BILA</name>
<dbReference type="InterPro" id="IPR038577">
    <property type="entry name" value="GT10-like_C_sf"/>
</dbReference>
<comment type="similarity">
    <text evidence="3 12">Belongs to the glycosyltransferase 10 family.</text>
</comment>
<gene>
    <name evidence="15" type="ORF">SBAD_LOCUS3193</name>
</gene>
<dbReference type="WBParaSite" id="SBAD_0000333901-mRNA-1">
    <property type="protein sequence ID" value="SBAD_0000333901-mRNA-1"/>
    <property type="gene ID" value="SBAD_0000333901"/>
</dbReference>
<organism evidence="17">
    <name type="scientific">Soboliphyme baturini</name>
    <dbReference type="NCBI Taxonomy" id="241478"/>
    <lineage>
        <taxon>Eukaryota</taxon>
        <taxon>Metazoa</taxon>
        <taxon>Ecdysozoa</taxon>
        <taxon>Nematoda</taxon>
        <taxon>Enoplea</taxon>
        <taxon>Dorylaimia</taxon>
        <taxon>Dioctophymatida</taxon>
        <taxon>Dioctophymatoidea</taxon>
        <taxon>Soboliphymatidae</taxon>
        <taxon>Soboliphyme</taxon>
    </lineage>
</organism>
<dbReference type="GO" id="GO:0032580">
    <property type="term" value="C:Golgi cisterna membrane"/>
    <property type="evidence" value="ECO:0007669"/>
    <property type="project" value="UniProtKB-SubCell"/>
</dbReference>
<evidence type="ECO:0000256" key="8">
    <source>
        <dbReference type="ARBA" id="ARBA00022989"/>
    </source>
</evidence>
<dbReference type="InterPro" id="IPR001503">
    <property type="entry name" value="Glyco_trans_10"/>
</dbReference>
<dbReference type="Proteomes" id="UP000270296">
    <property type="component" value="Unassembled WGS sequence"/>
</dbReference>
<dbReference type="Pfam" id="PF17039">
    <property type="entry name" value="Glyco_tran_10_N"/>
    <property type="match status" value="1"/>
</dbReference>
<keyword evidence="4 12" id="KW-0328">Glycosyltransferase</keyword>
<comment type="pathway">
    <text evidence="2">Protein modification; protein glycosylation.</text>
</comment>